<keyword evidence="2" id="KW-1185">Reference proteome</keyword>
<name>A0ACC0C965_CATRO</name>
<evidence type="ECO:0000313" key="1">
    <source>
        <dbReference type="EMBL" id="KAI5681313.1"/>
    </source>
</evidence>
<comment type="caution">
    <text evidence="1">The sequence shown here is derived from an EMBL/GenBank/DDBJ whole genome shotgun (WGS) entry which is preliminary data.</text>
</comment>
<organism evidence="1 2">
    <name type="scientific">Catharanthus roseus</name>
    <name type="common">Madagascar periwinkle</name>
    <name type="synonym">Vinca rosea</name>
    <dbReference type="NCBI Taxonomy" id="4058"/>
    <lineage>
        <taxon>Eukaryota</taxon>
        <taxon>Viridiplantae</taxon>
        <taxon>Streptophyta</taxon>
        <taxon>Embryophyta</taxon>
        <taxon>Tracheophyta</taxon>
        <taxon>Spermatophyta</taxon>
        <taxon>Magnoliopsida</taxon>
        <taxon>eudicotyledons</taxon>
        <taxon>Gunneridae</taxon>
        <taxon>Pentapetalae</taxon>
        <taxon>asterids</taxon>
        <taxon>lamiids</taxon>
        <taxon>Gentianales</taxon>
        <taxon>Apocynaceae</taxon>
        <taxon>Rauvolfioideae</taxon>
        <taxon>Vinceae</taxon>
        <taxon>Catharanthinae</taxon>
        <taxon>Catharanthus</taxon>
    </lineage>
</organism>
<sequence length="194" mass="22628">MLSVDFYHVCFNGMTRDAQKTVDLFQGPITRTRTERMEDEHKGMAALFDKMLQNITWHKLEERRRLWRIQNLPIVQGANRGIQRSKLGRLCGFKIKRGIFFGPYLGGSRRRSCSTYEERIVTQPIVDGKSTLPSPIPFDGKLDILRNLKREELRKNPLIAFEKRQVPFVPSILKMSLEEEQNRNHNEGPSDLLM</sequence>
<protein>
    <submittedName>
        <fullName evidence="1">Uncharacterized protein</fullName>
    </submittedName>
</protein>
<proteinExistence type="predicted"/>
<evidence type="ECO:0000313" key="2">
    <source>
        <dbReference type="Proteomes" id="UP001060085"/>
    </source>
</evidence>
<dbReference type="Proteomes" id="UP001060085">
    <property type="component" value="Linkage Group LG01"/>
</dbReference>
<accession>A0ACC0C965</accession>
<reference evidence="2" key="1">
    <citation type="journal article" date="2023" name="Nat. Plants">
        <title>Single-cell RNA sequencing provides a high-resolution roadmap for understanding the multicellular compartmentation of specialized metabolism.</title>
        <authorList>
            <person name="Sun S."/>
            <person name="Shen X."/>
            <person name="Li Y."/>
            <person name="Li Y."/>
            <person name="Wang S."/>
            <person name="Li R."/>
            <person name="Zhang H."/>
            <person name="Shen G."/>
            <person name="Guo B."/>
            <person name="Wei J."/>
            <person name="Xu J."/>
            <person name="St-Pierre B."/>
            <person name="Chen S."/>
            <person name="Sun C."/>
        </authorList>
    </citation>
    <scope>NUCLEOTIDE SEQUENCE [LARGE SCALE GENOMIC DNA]</scope>
</reference>
<gene>
    <name evidence="1" type="ORF">M9H77_02540</name>
</gene>
<dbReference type="EMBL" id="CM044701">
    <property type="protein sequence ID" value="KAI5681313.1"/>
    <property type="molecule type" value="Genomic_DNA"/>
</dbReference>